<evidence type="ECO:0000313" key="2">
    <source>
        <dbReference type="Proteomes" id="UP000037558"/>
    </source>
</evidence>
<comment type="caution">
    <text evidence="1">The sequence shown here is derived from an EMBL/GenBank/DDBJ whole genome shotgun (WGS) entry which is preliminary data.</text>
</comment>
<keyword evidence="2" id="KW-1185">Reference proteome</keyword>
<proteinExistence type="predicted"/>
<gene>
    <name evidence="1" type="ORF">AMD01_00890</name>
</gene>
<dbReference type="PATRIC" id="fig|284581.3.peg.424"/>
<dbReference type="Proteomes" id="UP000037558">
    <property type="component" value="Unassembled WGS sequence"/>
</dbReference>
<dbReference type="EMBL" id="LILC01000002">
    <property type="protein sequence ID" value="KOO50349.1"/>
    <property type="molecule type" value="Genomic_DNA"/>
</dbReference>
<sequence length="62" mass="7265">MTNIFDQLEKFFETHIMKPHHDNLRKLEGSLSSKNDTFGKLHSLDATMDEMEKQNLKDPFGQ</sequence>
<evidence type="ECO:0000313" key="1">
    <source>
        <dbReference type="EMBL" id="KOO50349.1"/>
    </source>
</evidence>
<dbReference type="AlphaFoldDB" id="A0A0M0LH15"/>
<name>A0A0M0LH15_9BACI</name>
<organism evidence="1 2">
    <name type="scientific">Priestia koreensis</name>
    <dbReference type="NCBI Taxonomy" id="284581"/>
    <lineage>
        <taxon>Bacteria</taxon>
        <taxon>Bacillati</taxon>
        <taxon>Bacillota</taxon>
        <taxon>Bacilli</taxon>
        <taxon>Bacillales</taxon>
        <taxon>Bacillaceae</taxon>
        <taxon>Priestia</taxon>
    </lineage>
</organism>
<accession>A0A0M0LH15</accession>
<dbReference type="RefSeq" id="WP_053399500.1">
    <property type="nucleotide sequence ID" value="NZ_JAUKEN010000002.1"/>
</dbReference>
<protein>
    <submittedName>
        <fullName evidence="1">Uncharacterized protein</fullName>
    </submittedName>
</protein>
<reference evidence="2" key="1">
    <citation type="submission" date="2015-08" db="EMBL/GenBank/DDBJ databases">
        <title>Fjat-14210 dsm16467.</title>
        <authorList>
            <person name="Liu B."/>
            <person name="Wang J."/>
            <person name="Zhu Y."/>
            <person name="Liu G."/>
            <person name="Chen Q."/>
            <person name="Chen Z."/>
            <person name="Lan J."/>
            <person name="Che J."/>
            <person name="Ge C."/>
            <person name="Shi H."/>
            <person name="Pan Z."/>
            <person name="Liu X."/>
        </authorList>
    </citation>
    <scope>NUCLEOTIDE SEQUENCE [LARGE SCALE GENOMIC DNA]</scope>
    <source>
        <strain evidence="2">DSM 16467</strain>
    </source>
</reference>